<dbReference type="InterPro" id="IPR002781">
    <property type="entry name" value="TM_pro_TauE-like"/>
</dbReference>
<evidence type="ECO:0000256" key="4">
    <source>
        <dbReference type="ARBA" id="ARBA00023136"/>
    </source>
</evidence>
<organism evidence="6 7">
    <name type="scientific">Sterolibacterium denitrificans</name>
    <dbReference type="NCBI Taxonomy" id="157592"/>
    <lineage>
        <taxon>Bacteria</taxon>
        <taxon>Pseudomonadati</taxon>
        <taxon>Pseudomonadota</taxon>
        <taxon>Betaproteobacteria</taxon>
        <taxon>Nitrosomonadales</taxon>
        <taxon>Sterolibacteriaceae</taxon>
        <taxon>Sterolibacterium</taxon>
    </lineage>
</organism>
<keyword evidence="7" id="KW-1185">Reference proteome</keyword>
<keyword evidence="4 5" id="KW-0472">Membrane</keyword>
<proteinExistence type="inferred from homology"/>
<feature type="transmembrane region" description="Helical" evidence="5">
    <location>
        <begin position="12"/>
        <end position="41"/>
    </location>
</feature>
<sequence>MMSWAWLGYPLLGIFAGFIAGLFGVGGGLMLVPLLFMLFAAQGIAEAHLMHLALGTAMATIAFTSVSSMRAHHRHAAVRWDIVRHMAPGLMAGTFGGTFIASSIPTRPLGVLFTAIVYYAALQMSIGFTPKPTRRLPGSPGLFLAGAFIGCIASLVSAGGGFLSIPFMFWCNVAIHQAIGTSSALGFPIAIAGTLGYILSGWGAEGLPAWALGYVHLPALAGIVVMSIATAPLGARLAHRLPVTQLKRAFGAFLALLATKMLYGLLG</sequence>
<dbReference type="Proteomes" id="UP000242886">
    <property type="component" value="Chromosome SDENCHOL"/>
</dbReference>
<name>A0A7Z7HSV3_9PROT</name>
<feature type="transmembrane region" description="Helical" evidence="5">
    <location>
        <begin position="141"/>
        <end position="169"/>
    </location>
</feature>
<feature type="transmembrane region" description="Helical" evidence="5">
    <location>
        <begin position="249"/>
        <end position="266"/>
    </location>
</feature>
<evidence type="ECO:0000256" key="1">
    <source>
        <dbReference type="ARBA" id="ARBA00004141"/>
    </source>
</evidence>
<evidence type="ECO:0000256" key="5">
    <source>
        <dbReference type="RuleBase" id="RU363041"/>
    </source>
</evidence>
<evidence type="ECO:0000256" key="3">
    <source>
        <dbReference type="ARBA" id="ARBA00022989"/>
    </source>
</evidence>
<dbReference type="PANTHER" id="PTHR43483:SF3">
    <property type="entry name" value="MEMBRANE TRANSPORTER PROTEIN HI_0806-RELATED"/>
    <property type="match status" value="1"/>
</dbReference>
<keyword evidence="2 5" id="KW-0812">Transmembrane</keyword>
<feature type="transmembrane region" description="Helical" evidence="5">
    <location>
        <begin position="47"/>
        <end position="66"/>
    </location>
</feature>
<evidence type="ECO:0000313" key="7">
    <source>
        <dbReference type="Proteomes" id="UP000242886"/>
    </source>
</evidence>
<protein>
    <recommendedName>
        <fullName evidence="5">Probable membrane transporter protein</fullName>
    </recommendedName>
</protein>
<feature type="transmembrane region" description="Helical" evidence="5">
    <location>
        <begin position="87"/>
        <end position="104"/>
    </location>
</feature>
<dbReference type="EMBL" id="LT837803">
    <property type="protein sequence ID" value="SMB31256.1"/>
    <property type="molecule type" value="Genomic_DNA"/>
</dbReference>
<gene>
    <name evidence="6" type="ORF">SDENCHOL_21117</name>
</gene>
<dbReference type="GO" id="GO:0005886">
    <property type="term" value="C:plasma membrane"/>
    <property type="evidence" value="ECO:0007669"/>
    <property type="project" value="UniProtKB-SubCell"/>
</dbReference>
<dbReference type="AlphaFoldDB" id="A0A7Z7HSV3"/>
<feature type="transmembrane region" description="Helical" evidence="5">
    <location>
        <begin position="211"/>
        <end position="229"/>
    </location>
</feature>
<comment type="similarity">
    <text evidence="5">Belongs to the 4-toluene sulfonate uptake permease (TSUP) (TC 2.A.102) family.</text>
</comment>
<evidence type="ECO:0000313" key="6">
    <source>
        <dbReference type="EMBL" id="SMB31256.1"/>
    </source>
</evidence>
<accession>A0A7Z7HSV3</accession>
<evidence type="ECO:0000256" key="2">
    <source>
        <dbReference type="ARBA" id="ARBA00022692"/>
    </source>
</evidence>
<feature type="transmembrane region" description="Helical" evidence="5">
    <location>
        <begin position="110"/>
        <end position="129"/>
    </location>
</feature>
<dbReference type="PANTHER" id="PTHR43483">
    <property type="entry name" value="MEMBRANE TRANSPORTER PROTEIN HI_0806-RELATED"/>
    <property type="match status" value="1"/>
</dbReference>
<feature type="transmembrane region" description="Helical" evidence="5">
    <location>
        <begin position="175"/>
        <end position="199"/>
    </location>
</feature>
<reference evidence="6" key="1">
    <citation type="submission" date="2017-03" db="EMBL/GenBank/DDBJ databases">
        <authorList>
            <consortium name="AG Boll"/>
        </authorList>
    </citation>
    <scope>NUCLEOTIDE SEQUENCE [LARGE SCALE GENOMIC DNA]</scope>
    <source>
        <strain evidence="6">Chol</strain>
    </source>
</reference>
<comment type="subcellular location">
    <subcellularLocation>
        <location evidence="5">Cell membrane</location>
        <topology evidence="5">Multi-pass membrane protein</topology>
    </subcellularLocation>
    <subcellularLocation>
        <location evidence="1">Membrane</location>
        <topology evidence="1">Multi-pass membrane protein</topology>
    </subcellularLocation>
</comment>
<dbReference type="Pfam" id="PF01925">
    <property type="entry name" value="TauE"/>
    <property type="match status" value="1"/>
</dbReference>
<keyword evidence="3 5" id="KW-1133">Transmembrane helix</keyword>
<keyword evidence="5" id="KW-1003">Cell membrane</keyword>